<keyword evidence="3" id="KW-1185">Reference proteome</keyword>
<dbReference type="STRING" id="46835.A0A504YBJ0"/>
<reference evidence="2 3" key="1">
    <citation type="submission" date="2019-04" db="EMBL/GenBank/DDBJ databases">
        <title>Annotation for the trematode Fasciola gigantica.</title>
        <authorList>
            <person name="Choi Y.-J."/>
        </authorList>
    </citation>
    <scope>NUCLEOTIDE SEQUENCE [LARGE SCALE GENOMIC DNA]</scope>
    <source>
        <strain evidence="2">Uganda_cow_1</strain>
    </source>
</reference>
<dbReference type="Pfam" id="PF12937">
    <property type="entry name" value="F-box-like"/>
    <property type="match status" value="1"/>
</dbReference>
<gene>
    <name evidence="2" type="ORF">FGIG_09234</name>
</gene>
<dbReference type="PANTHER" id="PTHR20933:SF4">
    <property type="entry name" value="F-BOX INVOLVED IN POLYQ PATHOGENESIS, ISOFORM A"/>
    <property type="match status" value="1"/>
</dbReference>
<proteinExistence type="predicted"/>
<dbReference type="SMART" id="SM00256">
    <property type="entry name" value="FBOX"/>
    <property type="match status" value="1"/>
</dbReference>
<dbReference type="GO" id="GO:0031398">
    <property type="term" value="P:positive regulation of protein ubiquitination"/>
    <property type="evidence" value="ECO:0007669"/>
    <property type="project" value="TreeGrafter"/>
</dbReference>
<dbReference type="InterPro" id="IPR032675">
    <property type="entry name" value="LRR_dom_sf"/>
</dbReference>
<evidence type="ECO:0000313" key="3">
    <source>
        <dbReference type="Proteomes" id="UP000316759"/>
    </source>
</evidence>
<dbReference type="InterPro" id="IPR001810">
    <property type="entry name" value="F-box_dom"/>
</dbReference>
<name>A0A504YBJ0_FASGI</name>
<dbReference type="EMBL" id="SUNJ01013023">
    <property type="protein sequence ID" value="TPP57569.1"/>
    <property type="molecule type" value="Genomic_DNA"/>
</dbReference>
<organism evidence="2 3">
    <name type="scientific">Fasciola gigantica</name>
    <name type="common">Giant liver fluke</name>
    <dbReference type="NCBI Taxonomy" id="46835"/>
    <lineage>
        <taxon>Eukaryota</taxon>
        <taxon>Metazoa</taxon>
        <taxon>Spiralia</taxon>
        <taxon>Lophotrochozoa</taxon>
        <taxon>Platyhelminthes</taxon>
        <taxon>Trematoda</taxon>
        <taxon>Digenea</taxon>
        <taxon>Plagiorchiida</taxon>
        <taxon>Echinostomata</taxon>
        <taxon>Echinostomatoidea</taxon>
        <taxon>Fasciolidae</taxon>
        <taxon>Fasciola</taxon>
    </lineage>
</organism>
<protein>
    <submittedName>
        <fullName evidence="2">F-box/LRR-repeat protein 7</fullName>
    </submittedName>
</protein>
<dbReference type="Gene3D" id="3.80.10.10">
    <property type="entry name" value="Ribonuclease Inhibitor"/>
    <property type="match status" value="2"/>
</dbReference>
<dbReference type="OrthoDB" id="3219396at2759"/>
<dbReference type="PROSITE" id="PS50181">
    <property type="entry name" value="FBOX"/>
    <property type="match status" value="1"/>
</dbReference>
<dbReference type="PANTHER" id="PTHR20933">
    <property type="entry name" value="F-BOX ONLY PROTEIN 33"/>
    <property type="match status" value="1"/>
</dbReference>
<dbReference type="SUPFAM" id="SSF52047">
    <property type="entry name" value="RNI-like"/>
    <property type="match status" value="1"/>
</dbReference>
<dbReference type="AlphaFoldDB" id="A0A504YBJ0"/>
<accession>A0A504YBJ0</accession>
<dbReference type="Proteomes" id="UP000316759">
    <property type="component" value="Unassembled WGS sequence"/>
</dbReference>
<evidence type="ECO:0000313" key="2">
    <source>
        <dbReference type="EMBL" id="TPP57569.1"/>
    </source>
</evidence>
<comment type="caution">
    <text evidence="2">The sequence shown here is derived from an EMBL/GenBank/DDBJ whole genome shotgun (WGS) entry which is preliminary data.</text>
</comment>
<sequence length="323" mass="37016">MASKTIMDVVRDMRRQSTFRRASNFNVDFLITRLPDKLMLRVFSYLSHVELCTIARVCKQWRRLAYDSSLWQSLNLRLDYGGIFVRSIDDLLNLIHQRSGGGLRRIDLSSDLITIPVLEELGNRCPSLRSLTLDFSNAMQLHDFNELAAFPSSLHYLCICLSDVIFMEGLMRKIYSCLSSLEILHLIGTFEQATEEEEEIYEVINVSKIKAHTPNLRVINLYGINFIEDSHVELLATNCIHLECVSLNYCLNVKGSSFALLIANCTKVKTLLLEHCGLVDEYMMAAPWEKSNICELDITSTELSAECLENFLTRIPFFTYLTE</sequence>
<feature type="domain" description="F-box" evidence="1">
    <location>
        <begin position="28"/>
        <end position="74"/>
    </location>
</feature>
<evidence type="ECO:0000259" key="1">
    <source>
        <dbReference type="PROSITE" id="PS50181"/>
    </source>
</evidence>